<sequence>MKNINIPAVLILAFSLFVGCENDNAKSDAFGNFEADEILVAAKGQGELIDFKVREGHTYTKGAHVGTIDTTQLHLQKAQLRARMQSIKSQAANIEAQREVVKRELSVYEKNLRRIKALTEQKAATPQQLDEIEGKVNVATARLEAYRVQKQSVLQELNVLESQLASLDAQINDYRIINPINGIVLNHFKKPGETVMPGTGLFKIAPASSLILRVYVDGEMLHKVRKGDEVKVYTDVEGDKLYEDNGVVTWVANEAEFTPKVIQTRKERTKLVYAVKIKVKNKEGRYKIGMPAEVKF</sequence>
<keyword evidence="2 3" id="KW-0175">Coiled coil</keyword>
<dbReference type="Gene3D" id="2.40.50.100">
    <property type="match status" value="1"/>
</dbReference>
<evidence type="ECO:0000313" key="4">
    <source>
        <dbReference type="EMBL" id="ALO16379.1"/>
    </source>
</evidence>
<dbReference type="GO" id="GO:0030313">
    <property type="term" value="C:cell envelope"/>
    <property type="evidence" value="ECO:0007669"/>
    <property type="project" value="UniProtKB-SubCell"/>
</dbReference>
<dbReference type="OrthoDB" id="9778236at2"/>
<dbReference type="Gene3D" id="1.10.287.470">
    <property type="entry name" value="Helix hairpin bin"/>
    <property type="match status" value="1"/>
</dbReference>
<feature type="coiled-coil region" evidence="3">
    <location>
        <begin position="77"/>
        <end position="177"/>
    </location>
</feature>
<keyword evidence="5" id="KW-1185">Reference proteome</keyword>
<dbReference type="SUPFAM" id="SSF57997">
    <property type="entry name" value="Tropomyosin"/>
    <property type="match status" value="1"/>
</dbReference>
<dbReference type="RefSeq" id="WP_057953756.1">
    <property type="nucleotide sequence ID" value="NZ_CP013118.1"/>
</dbReference>
<dbReference type="InterPro" id="IPR050465">
    <property type="entry name" value="UPF0194_transport"/>
</dbReference>
<dbReference type="Gene3D" id="2.40.30.170">
    <property type="match status" value="1"/>
</dbReference>
<evidence type="ECO:0000256" key="3">
    <source>
        <dbReference type="SAM" id="Coils"/>
    </source>
</evidence>
<dbReference type="KEGG" id="blq:L21SP5_02756"/>
<evidence type="ECO:0000313" key="5">
    <source>
        <dbReference type="Proteomes" id="UP000064893"/>
    </source>
</evidence>
<dbReference type="AlphaFoldDB" id="A0A0S2I2G1"/>
<reference evidence="4 5" key="1">
    <citation type="submission" date="2015-11" db="EMBL/GenBank/DDBJ databases">
        <title>Description and complete genome sequence of a novel strain predominating in hypersaline microbial mats and representing a new family of the Bacteriodetes phylum.</title>
        <authorList>
            <person name="Spring S."/>
            <person name="Bunk B."/>
            <person name="Sproer C."/>
            <person name="Klenk H.-P."/>
        </authorList>
    </citation>
    <scope>NUCLEOTIDE SEQUENCE [LARGE SCALE GENOMIC DNA]</scope>
    <source>
        <strain evidence="4 5">L21-Spi-D4</strain>
    </source>
</reference>
<protein>
    <submittedName>
        <fullName evidence="4">Putative efflux pump membrane fusion protein</fullName>
    </submittedName>
</protein>
<evidence type="ECO:0000256" key="2">
    <source>
        <dbReference type="ARBA" id="ARBA00023054"/>
    </source>
</evidence>
<dbReference type="Proteomes" id="UP000064893">
    <property type="component" value="Chromosome"/>
</dbReference>
<dbReference type="PROSITE" id="PS51257">
    <property type="entry name" value="PROKAR_LIPOPROTEIN"/>
    <property type="match status" value="1"/>
</dbReference>
<comment type="subcellular location">
    <subcellularLocation>
        <location evidence="1">Cell envelope</location>
    </subcellularLocation>
</comment>
<accession>A0A0S2I2G1</accession>
<dbReference type="STRING" id="1307839.L21SP5_02756"/>
<dbReference type="PANTHER" id="PTHR32347:SF23">
    <property type="entry name" value="BLL5650 PROTEIN"/>
    <property type="match status" value="1"/>
</dbReference>
<name>A0A0S2I2G1_9BACT</name>
<proteinExistence type="predicted"/>
<gene>
    <name evidence="4" type="ORF">L21SP5_02756</name>
</gene>
<dbReference type="PANTHER" id="PTHR32347">
    <property type="entry name" value="EFFLUX SYSTEM COMPONENT YKNX-RELATED"/>
    <property type="match status" value="1"/>
</dbReference>
<evidence type="ECO:0000256" key="1">
    <source>
        <dbReference type="ARBA" id="ARBA00004196"/>
    </source>
</evidence>
<dbReference type="EMBL" id="CP013118">
    <property type="protein sequence ID" value="ALO16379.1"/>
    <property type="molecule type" value="Genomic_DNA"/>
</dbReference>
<organism evidence="4 5">
    <name type="scientific">Salinivirga cyanobacteriivorans</name>
    <dbReference type="NCBI Taxonomy" id="1307839"/>
    <lineage>
        <taxon>Bacteria</taxon>
        <taxon>Pseudomonadati</taxon>
        <taxon>Bacteroidota</taxon>
        <taxon>Bacteroidia</taxon>
        <taxon>Bacteroidales</taxon>
        <taxon>Salinivirgaceae</taxon>
        <taxon>Salinivirga</taxon>
    </lineage>
</organism>
<dbReference type="SUPFAM" id="SSF111369">
    <property type="entry name" value="HlyD-like secretion proteins"/>
    <property type="match status" value="1"/>
</dbReference>